<organism evidence="2 3">
    <name type="scientific">Methylobacterium phyllostachyos</name>
    <dbReference type="NCBI Taxonomy" id="582672"/>
    <lineage>
        <taxon>Bacteria</taxon>
        <taxon>Pseudomonadati</taxon>
        <taxon>Pseudomonadota</taxon>
        <taxon>Alphaproteobacteria</taxon>
        <taxon>Hyphomicrobiales</taxon>
        <taxon>Methylobacteriaceae</taxon>
        <taxon>Methylobacterium</taxon>
    </lineage>
</organism>
<protein>
    <submittedName>
        <fullName evidence="2">Uncharacterized protein</fullName>
    </submittedName>
</protein>
<keyword evidence="3" id="KW-1185">Reference proteome</keyword>
<dbReference type="EMBL" id="FNHS01000003">
    <property type="protein sequence ID" value="SDM77839.1"/>
    <property type="molecule type" value="Genomic_DNA"/>
</dbReference>
<accession>A0A1G9VZV8</accession>
<dbReference type="Proteomes" id="UP000198704">
    <property type="component" value="Unassembled WGS sequence"/>
</dbReference>
<evidence type="ECO:0000256" key="1">
    <source>
        <dbReference type="SAM" id="SignalP"/>
    </source>
</evidence>
<feature type="signal peptide" evidence="1">
    <location>
        <begin position="1"/>
        <end position="29"/>
    </location>
</feature>
<dbReference type="STRING" id="582672.SAMN05216360_103349"/>
<name>A0A1G9VZV8_9HYPH</name>
<feature type="chain" id="PRO_5011713192" evidence="1">
    <location>
        <begin position="30"/>
        <end position="81"/>
    </location>
</feature>
<reference evidence="3" key="1">
    <citation type="submission" date="2016-10" db="EMBL/GenBank/DDBJ databases">
        <authorList>
            <person name="Varghese N."/>
            <person name="Submissions S."/>
        </authorList>
    </citation>
    <scope>NUCLEOTIDE SEQUENCE [LARGE SCALE GENOMIC DNA]</scope>
    <source>
        <strain evidence="3">BL47</strain>
    </source>
</reference>
<sequence>MIYKRTKPLAGAAAVALLMTLTGTTVVRSQPVPRFAQPDVPSLAGGSRQLPYRTFRDVRSPTVEREHLRAQRIIGRVCSGC</sequence>
<proteinExistence type="predicted"/>
<keyword evidence="1" id="KW-0732">Signal</keyword>
<evidence type="ECO:0000313" key="3">
    <source>
        <dbReference type="Proteomes" id="UP000198704"/>
    </source>
</evidence>
<evidence type="ECO:0000313" key="2">
    <source>
        <dbReference type="EMBL" id="SDM77839.1"/>
    </source>
</evidence>
<gene>
    <name evidence="2" type="ORF">SAMN05216360_103349</name>
</gene>
<dbReference type="AlphaFoldDB" id="A0A1G9VZV8"/>